<evidence type="ECO:0000313" key="2">
    <source>
        <dbReference type="EMBL" id="QDT99043.1"/>
    </source>
</evidence>
<keyword evidence="1" id="KW-0732">Signal</keyword>
<accession>A0A517W1B4</accession>
<evidence type="ECO:0000256" key="1">
    <source>
        <dbReference type="SAM" id="SignalP"/>
    </source>
</evidence>
<dbReference type="EMBL" id="CP037920">
    <property type="protein sequence ID" value="QDT99043.1"/>
    <property type="molecule type" value="Genomic_DNA"/>
</dbReference>
<dbReference type="KEGG" id="gaw:V144x_45530"/>
<sequence precursor="true">MMDHCLKRLVFRQISLNLTILTVCLCLLQNVMAQTNGNPNPQPMTPTELQAFGKQIQQTVRSQDAVKFRQLFDWQTFIDRTLAEFEQNPAVQQSMKPIRQQLQATYDGKNQGIDTELLAEIANGADYRFLSMRKEQNQYKVIFRFLRPDWSLNYHALIIEKQQSGKLKIVDIDSFSTGELLSQSIKWSLMPEIQKAQLSVQNKLNAEEKSRIQEQKKLYDFLSLSSEKSDPFQAYQQLAKQYKGRKTVLLRLAQDTIEKENHKKYLQVLNVFRKYHPGDLTVELLSIDYFILMSEFSSALECLDRLNASIKTVDPYLYSLRAGILIEMGDIALAGKYAGKASEIEPNLLQPYMHLINISVVQSNFDQTIKYLDILKSKFGFSYEDLDLSELDNYTKFTNSTQFKKWKANQK</sequence>
<dbReference type="AlphaFoldDB" id="A0A517W1B4"/>
<gene>
    <name evidence="2" type="ORF">V144x_45530</name>
</gene>
<dbReference type="RefSeq" id="WP_144988198.1">
    <property type="nucleotide sequence ID" value="NZ_CP037920.1"/>
</dbReference>
<protein>
    <recommendedName>
        <fullName evidence="4">Tetratricopeptide repeat protein</fullName>
    </recommendedName>
</protein>
<name>A0A517W1B4_9PLAN</name>
<organism evidence="2 3">
    <name type="scientific">Gimesia aquarii</name>
    <dbReference type="NCBI Taxonomy" id="2527964"/>
    <lineage>
        <taxon>Bacteria</taxon>
        <taxon>Pseudomonadati</taxon>
        <taxon>Planctomycetota</taxon>
        <taxon>Planctomycetia</taxon>
        <taxon>Planctomycetales</taxon>
        <taxon>Planctomycetaceae</taxon>
        <taxon>Gimesia</taxon>
    </lineage>
</organism>
<evidence type="ECO:0000313" key="3">
    <source>
        <dbReference type="Proteomes" id="UP000318704"/>
    </source>
</evidence>
<dbReference type="Gene3D" id="1.25.40.10">
    <property type="entry name" value="Tetratricopeptide repeat domain"/>
    <property type="match status" value="1"/>
</dbReference>
<dbReference type="Proteomes" id="UP000318704">
    <property type="component" value="Chromosome"/>
</dbReference>
<feature type="signal peptide" evidence="1">
    <location>
        <begin position="1"/>
        <end position="33"/>
    </location>
</feature>
<reference evidence="2 3" key="1">
    <citation type="submission" date="2019-03" db="EMBL/GenBank/DDBJ databases">
        <title>Deep-cultivation of Planctomycetes and their phenomic and genomic characterization uncovers novel biology.</title>
        <authorList>
            <person name="Wiegand S."/>
            <person name="Jogler M."/>
            <person name="Boedeker C."/>
            <person name="Pinto D."/>
            <person name="Vollmers J."/>
            <person name="Rivas-Marin E."/>
            <person name="Kohn T."/>
            <person name="Peeters S.H."/>
            <person name="Heuer A."/>
            <person name="Rast P."/>
            <person name="Oberbeckmann S."/>
            <person name="Bunk B."/>
            <person name="Jeske O."/>
            <person name="Meyerdierks A."/>
            <person name="Storesund J.E."/>
            <person name="Kallscheuer N."/>
            <person name="Luecker S."/>
            <person name="Lage O.M."/>
            <person name="Pohl T."/>
            <person name="Merkel B.J."/>
            <person name="Hornburger P."/>
            <person name="Mueller R.-W."/>
            <person name="Bruemmer F."/>
            <person name="Labrenz M."/>
            <person name="Spormann A.M."/>
            <person name="Op den Camp H."/>
            <person name="Overmann J."/>
            <person name="Amann R."/>
            <person name="Jetten M.S.M."/>
            <person name="Mascher T."/>
            <person name="Medema M.H."/>
            <person name="Devos D.P."/>
            <person name="Kaster A.-K."/>
            <person name="Ovreas L."/>
            <person name="Rohde M."/>
            <person name="Galperin M.Y."/>
            <person name="Jogler C."/>
        </authorList>
    </citation>
    <scope>NUCLEOTIDE SEQUENCE [LARGE SCALE GENOMIC DNA]</scope>
    <source>
        <strain evidence="2 3">V144</strain>
    </source>
</reference>
<evidence type="ECO:0008006" key="4">
    <source>
        <dbReference type="Google" id="ProtNLM"/>
    </source>
</evidence>
<dbReference type="InterPro" id="IPR011990">
    <property type="entry name" value="TPR-like_helical_dom_sf"/>
</dbReference>
<dbReference type="SUPFAM" id="SSF48452">
    <property type="entry name" value="TPR-like"/>
    <property type="match status" value="1"/>
</dbReference>
<feature type="chain" id="PRO_5021791223" description="Tetratricopeptide repeat protein" evidence="1">
    <location>
        <begin position="34"/>
        <end position="411"/>
    </location>
</feature>
<proteinExistence type="predicted"/>